<evidence type="ECO:0000259" key="1">
    <source>
        <dbReference type="Pfam" id="PF01052"/>
    </source>
</evidence>
<dbReference type="AlphaFoldDB" id="A0A1S8YIL0"/>
<sequence length="287" mass="32741">MQTKRKKFRIYPADQHPEMMGLEVNKLGRPYHKVPRIFNERFDQLDGQLSIYFLKKYRVNTGLKEMQFQMDRWVKQSKIFSSEVGNLAFCIDRQLLLSALHDYYGLSQDFQSDKINPEEIAVSKTEERLLNKMALELTTLLCESGIFPQPLTIKADYSALITQWSYRIDFYLNDYSSGGFSLLLDGYHVDLLLSSLGGSNRQRNSNENCAALVSASFTSLPVRLHARLAAVTRTVAELAELKPGDLLPISLAERAPLYVGDKPLLTAAIREENGKLYLSDFSELIRE</sequence>
<dbReference type="Proteomes" id="UP000190667">
    <property type="component" value="Unassembled WGS sequence"/>
</dbReference>
<protein>
    <submittedName>
        <fullName evidence="2">Flagellar motor switch protein FliM</fullName>
    </submittedName>
</protein>
<dbReference type="Gene3D" id="2.30.330.10">
    <property type="entry name" value="SpoA-like"/>
    <property type="match status" value="1"/>
</dbReference>
<dbReference type="SUPFAM" id="SSF101801">
    <property type="entry name" value="Surface presentation of antigens (SPOA)"/>
    <property type="match status" value="1"/>
</dbReference>
<dbReference type="InterPro" id="IPR001543">
    <property type="entry name" value="FliN-like_C"/>
</dbReference>
<dbReference type="STRING" id="1926881.BTJ39_16770"/>
<keyword evidence="2" id="KW-0966">Cell projection</keyword>
<accession>A0A1S8YIL0</accession>
<dbReference type="Pfam" id="PF01052">
    <property type="entry name" value="FliMN_C"/>
    <property type="match status" value="1"/>
</dbReference>
<reference evidence="2 3" key="1">
    <citation type="submission" date="2016-12" db="EMBL/GenBank/DDBJ databases">
        <title>Izhakiella australiana sp. nov. of genus Izhakiella isolated from Australian desert.</title>
        <authorList>
            <person name="Ji M."/>
        </authorList>
    </citation>
    <scope>NUCLEOTIDE SEQUENCE [LARGE SCALE GENOMIC DNA]</scope>
    <source>
        <strain evidence="2 3">D4N98</strain>
    </source>
</reference>
<keyword evidence="2" id="KW-0282">Flagellum</keyword>
<evidence type="ECO:0000313" key="3">
    <source>
        <dbReference type="Proteomes" id="UP000190667"/>
    </source>
</evidence>
<dbReference type="EMBL" id="MRUL01000013">
    <property type="protein sequence ID" value="OON38742.1"/>
    <property type="molecule type" value="Genomic_DNA"/>
</dbReference>
<proteinExistence type="predicted"/>
<name>A0A1S8YIL0_9GAMM</name>
<gene>
    <name evidence="2" type="ORF">BTJ39_16770</name>
</gene>
<organism evidence="2 3">
    <name type="scientific">Izhakiella australiensis</name>
    <dbReference type="NCBI Taxonomy" id="1926881"/>
    <lineage>
        <taxon>Bacteria</taxon>
        <taxon>Pseudomonadati</taxon>
        <taxon>Pseudomonadota</taxon>
        <taxon>Gammaproteobacteria</taxon>
        <taxon>Enterobacterales</taxon>
        <taxon>Erwiniaceae</taxon>
        <taxon>Izhakiella</taxon>
    </lineage>
</organism>
<evidence type="ECO:0000313" key="2">
    <source>
        <dbReference type="EMBL" id="OON38742.1"/>
    </source>
</evidence>
<keyword evidence="3" id="KW-1185">Reference proteome</keyword>
<feature type="domain" description="Flagellar motor switch protein FliN-like C-terminal" evidence="1">
    <location>
        <begin position="219"/>
        <end position="276"/>
    </location>
</feature>
<comment type="caution">
    <text evidence="2">The sequence shown here is derived from an EMBL/GenBank/DDBJ whole genome shotgun (WGS) entry which is preliminary data.</text>
</comment>
<keyword evidence="2" id="KW-0969">Cilium</keyword>
<dbReference type="InterPro" id="IPR036429">
    <property type="entry name" value="SpoA-like_sf"/>
</dbReference>